<dbReference type="RefSeq" id="WP_084692483.1">
    <property type="nucleotide sequence ID" value="NZ_CP059736.1"/>
</dbReference>
<proteinExistence type="predicted"/>
<dbReference type="NCBIfam" id="TIGR02511">
    <property type="entry name" value="type_III_tyeA"/>
    <property type="match status" value="1"/>
</dbReference>
<dbReference type="SUPFAM" id="SSF140591">
    <property type="entry name" value="Type III secretion system domain"/>
    <property type="match status" value="2"/>
</dbReference>
<dbReference type="InterPro" id="IPR010812">
    <property type="entry name" value="HrpJ-like"/>
</dbReference>
<dbReference type="NCBIfam" id="TIGR02568">
    <property type="entry name" value="LcrE"/>
    <property type="match status" value="1"/>
</dbReference>
<reference evidence="3 4" key="2">
    <citation type="journal article" date="2022" name="Mar. Drugs">
        <title>Bioassay-Guided Fractionation Leads to the Detection of Cholic Acid Generated by the Rare Thalassomonas sp.</title>
        <authorList>
            <person name="Pheiffer F."/>
            <person name="Schneider Y.K."/>
            <person name="Hansen E.H."/>
            <person name="Andersen J.H."/>
            <person name="Isaksson J."/>
            <person name="Busche T."/>
            <person name="R C."/>
            <person name="Kalinowski J."/>
            <person name="Zyl L.V."/>
            <person name="Trindade M."/>
        </authorList>
    </citation>
    <scope>NUCLEOTIDE SEQUENCE [LARGE SCALE GENOMIC DNA]</scope>
    <source>
        <strain evidence="3 4">A5K-106</strain>
    </source>
</reference>
<feature type="domain" description="Type III secretion system effector delivery regulator TyeA" evidence="2">
    <location>
        <begin position="298"/>
        <end position="377"/>
    </location>
</feature>
<protein>
    <submittedName>
        <fullName evidence="3">Type III secretion system gatekeeper subunit SctW</fullName>
    </submittedName>
</protein>
<feature type="domain" description="Hypersensitivity response secretion-like HrpJ" evidence="1">
    <location>
        <begin position="59"/>
        <end position="224"/>
    </location>
</feature>
<dbReference type="InterPro" id="IPR015144">
    <property type="entry name" value="T3SS_TyeA"/>
</dbReference>
<reference evidence="3 4" key="1">
    <citation type="journal article" date="2015" name="Genome Announc.">
        <title>Draft Genome Sequences of Marine Isolates of Thalassomonas viridans and Thalassomonas actiniarum.</title>
        <authorList>
            <person name="Olonade I."/>
            <person name="van Zyl L.J."/>
            <person name="Trindade M."/>
        </authorList>
    </citation>
    <scope>NUCLEOTIDE SEQUENCE [LARGE SCALE GENOMIC DNA]</scope>
    <source>
        <strain evidence="3 4">A5K-106</strain>
    </source>
</reference>
<evidence type="ECO:0000313" key="4">
    <source>
        <dbReference type="Proteomes" id="UP000032568"/>
    </source>
</evidence>
<dbReference type="Proteomes" id="UP000032568">
    <property type="component" value="Chromosome pTact"/>
</dbReference>
<dbReference type="InterPro" id="IPR013351">
    <property type="entry name" value="T3SS_TyeA-rel"/>
</dbReference>
<dbReference type="GO" id="GO:0019867">
    <property type="term" value="C:outer membrane"/>
    <property type="evidence" value="ECO:0007669"/>
    <property type="project" value="InterPro"/>
</dbReference>
<dbReference type="Pfam" id="PF07201">
    <property type="entry name" value="HrpJ"/>
    <property type="match status" value="1"/>
</dbReference>
<dbReference type="GO" id="GO:0050709">
    <property type="term" value="P:negative regulation of protein secretion"/>
    <property type="evidence" value="ECO:0007669"/>
    <property type="project" value="InterPro"/>
</dbReference>
<dbReference type="InterPro" id="IPR013401">
    <property type="entry name" value="T3SS_LcrE"/>
</dbReference>
<evidence type="ECO:0000313" key="3">
    <source>
        <dbReference type="EMBL" id="WDE02202.1"/>
    </source>
</evidence>
<dbReference type="InterPro" id="IPR038347">
    <property type="entry name" value="TyeA_sf"/>
</dbReference>
<sequence>MSDSLVVSTVAQHMSQLNMGSEASQTIRGQLRGETLVLLPPSQQSLIESAQEELTFAVADRMGQGLKKRKFKAETRIKTELIEQADSYLKKVPDLDKQHKLKRFVQQLLRNPQQGARELKQQARRMYHDPSLQYAAMAEARKILGQGANAQSLQAGLLDQLDIAKEQLMQEQGEVVRAGLNVSATAAEFSRSDQGVQTLRNFYRDAVLDYQNVTQGFHHILKRFGEKGFAKSLAFLLKALGADLKAQGPSIESGQLRLIIDDMYIIKTLGGILEQVRALVDNMRRRYQQSTIKNSLFLMEKMLDLKDEPFPKPELFLKLNRDMAISGLVNQIYFTQELIKLFRKLPDKAYEEDLDAKRDLLHMAQIALDNMIKHEEEQE</sequence>
<organism evidence="3 4">
    <name type="scientific">Thalassomonas actiniarum</name>
    <dbReference type="NCBI Taxonomy" id="485447"/>
    <lineage>
        <taxon>Bacteria</taxon>
        <taxon>Pseudomonadati</taxon>
        <taxon>Pseudomonadota</taxon>
        <taxon>Gammaproteobacteria</taxon>
        <taxon>Alteromonadales</taxon>
        <taxon>Colwelliaceae</taxon>
        <taxon>Thalassomonas</taxon>
    </lineage>
</organism>
<keyword evidence="4" id="KW-1185">Reference proteome</keyword>
<evidence type="ECO:0000259" key="2">
    <source>
        <dbReference type="Pfam" id="PF09059"/>
    </source>
</evidence>
<dbReference type="AlphaFoldDB" id="A0AAF0C4D9"/>
<dbReference type="Gene3D" id="1.10.150.630">
    <property type="match status" value="1"/>
</dbReference>
<gene>
    <name evidence="3" type="primary">sctW</name>
    <name evidence="3" type="ORF">SG35_031080</name>
</gene>
<accession>A0AAF0C4D9</accession>
<dbReference type="GO" id="GO:0009986">
    <property type="term" value="C:cell surface"/>
    <property type="evidence" value="ECO:0007669"/>
    <property type="project" value="InterPro"/>
</dbReference>
<dbReference type="KEGG" id="tact:SG35_031080"/>
<name>A0AAF0C4D9_9GAMM</name>
<dbReference type="EMBL" id="CP059736">
    <property type="protein sequence ID" value="WDE02202.1"/>
    <property type="molecule type" value="Genomic_DNA"/>
</dbReference>
<dbReference type="Pfam" id="PF09059">
    <property type="entry name" value="TyeA"/>
    <property type="match status" value="1"/>
</dbReference>
<dbReference type="Gene3D" id="1.20.1280.80">
    <property type="match status" value="1"/>
</dbReference>
<dbReference type="GO" id="GO:0030254">
    <property type="term" value="P:protein secretion by the type III secretion system"/>
    <property type="evidence" value="ECO:0007669"/>
    <property type="project" value="InterPro"/>
</dbReference>
<evidence type="ECO:0000259" key="1">
    <source>
        <dbReference type="Pfam" id="PF07201"/>
    </source>
</evidence>